<dbReference type="PANTHER" id="PTHR45661:SF3">
    <property type="entry name" value="IG-LIKE DOMAIN-CONTAINING PROTEIN"/>
    <property type="match status" value="1"/>
</dbReference>
<organism evidence="1 2">
    <name type="scientific">Skeletonema marinoi</name>
    <dbReference type="NCBI Taxonomy" id="267567"/>
    <lineage>
        <taxon>Eukaryota</taxon>
        <taxon>Sar</taxon>
        <taxon>Stramenopiles</taxon>
        <taxon>Ochrophyta</taxon>
        <taxon>Bacillariophyta</taxon>
        <taxon>Coscinodiscophyceae</taxon>
        <taxon>Thalassiosirophycidae</taxon>
        <taxon>Thalassiosirales</taxon>
        <taxon>Skeletonemataceae</taxon>
        <taxon>Skeletonema</taxon>
        <taxon>Skeletonema marinoi-dohrnii complex</taxon>
    </lineage>
</organism>
<accession>A0AAD9DHD4</accession>
<dbReference type="EMBL" id="JATAAI010000004">
    <property type="protein sequence ID" value="KAK1746144.1"/>
    <property type="molecule type" value="Genomic_DNA"/>
</dbReference>
<dbReference type="Proteomes" id="UP001224775">
    <property type="component" value="Unassembled WGS sequence"/>
</dbReference>
<evidence type="ECO:0000313" key="2">
    <source>
        <dbReference type="Proteomes" id="UP001224775"/>
    </source>
</evidence>
<name>A0AAD9DHD4_9STRA</name>
<dbReference type="SUPFAM" id="SSF52058">
    <property type="entry name" value="L domain-like"/>
    <property type="match status" value="1"/>
</dbReference>
<dbReference type="Pfam" id="PF13306">
    <property type="entry name" value="LRR_5"/>
    <property type="match status" value="1"/>
</dbReference>
<protein>
    <recommendedName>
        <fullName evidence="3">Leucine-rich repeat domain-containing protein</fullName>
    </recommendedName>
</protein>
<dbReference type="InterPro" id="IPR026906">
    <property type="entry name" value="LRR_5"/>
</dbReference>
<dbReference type="Gene3D" id="3.80.10.10">
    <property type="entry name" value="Ribonuclease Inhibitor"/>
    <property type="match status" value="1"/>
</dbReference>
<dbReference type="AlphaFoldDB" id="A0AAD9DHD4"/>
<dbReference type="PANTHER" id="PTHR45661">
    <property type="entry name" value="SURFACE ANTIGEN"/>
    <property type="match status" value="1"/>
</dbReference>
<evidence type="ECO:0000313" key="1">
    <source>
        <dbReference type="EMBL" id="KAK1746144.1"/>
    </source>
</evidence>
<reference evidence="1" key="1">
    <citation type="submission" date="2023-06" db="EMBL/GenBank/DDBJ databases">
        <title>Survivors Of The Sea: Transcriptome response of Skeletonema marinoi to long-term dormancy.</title>
        <authorList>
            <person name="Pinder M.I.M."/>
            <person name="Kourtchenko O."/>
            <person name="Robertson E.K."/>
            <person name="Larsson T."/>
            <person name="Maumus F."/>
            <person name="Osuna-Cruz C.M."/>
            <person name="Vancaester E."/>
            <person name="Stenow R."/>
            <person name="Vandepoele K."/>
            <person name="Ploug H."/>
            <person name="Bruchert V."/>
            <person name="Godhe A."/>
            <person name="Topel M."/>
        </authorList>
    </citation>
    <scope>NUCLEOTIDE SEQUENCE</scope>
    <source>
        <strain evidence="1">R05AC</strain>
    </source>
</reference>
<dbReference type="InterPro" id="IPR032675">
    <property type="entry name" value="LRR_dom_sf"/>
</dbReference>
<proteinExistence type="predicted"/>
<gene>
    <name evidence="1" type="ORF">QTG54_002751</name>
</gene>
<evidence type="ECO:0008006" key="3">
    <source>
        <dbReference type="Google" id="ProtNLM"/>
    </source>
</evidence>
<dbReference type="InterPro" id="IPR053139">
    <property type="entry name" value="Surface_bspA-like"/>
</dbReference>
<sequence>MADHQEVYVYRGGRAPNNITHAIIDKSVKVIDEEAFENNKNLLSVETHDGIDSISRAAFGGCVSLAHLDIRSVRILHSYAFADSGLTEVDCDNLEIIEDRVFSCCRSLRRITFPKVRRIGACAFEEAALTEVLFSETLERVSINAFYANGPLKRICLPLDAEILFRDKSACLRYDPHIFGDCDNFSTVELIGGIHETVSSLHMESWGNDMRKDITRINRTLPSIPSNQKTNVIRWWLQSVHSRIEHYKTEHIKVIKEATVLLELALWKARLDDDGGEREDGLFEAPTKKVKIDVERTRNERRVTSGANIVIKNVLPFLKLK</sequence>
<keyword evidence="2" id="KW-1185">Reference proteome</keyword>
<comment type="caution">
    <text evidence="1">The sequence shown here is derived from an EMBL/GenBank/DDBJ whole genome shotgun (WGS) entry which is preliminary data.</text>
</comment>